<reference evidence="1 2" key="1">
    <citation type="submission" date="2019-08" db="EMBL/GenBank/DDBJ databases">
        <title>Actinomadura sp. nov. CYP1-5 isolated from mountain soil.</title>
        <authorList>
            <person name="Songsumanus A."/>
            <person name="Kuncharoen N."/>
            <person name="Kudo T."/>
            <person name="Yuki M."/>
            <person name="Igarashi Y."/>
            <person name="Tanasupawat S."/>
        </authorList>
    </citation>
    <scope>NUCLEOTIDE SEQUENCE [LARGE SCALE GENOMIC DNA]</scope>
    <source>
        <strain evidence="1 2">GKU157</strain>
    </source>
</reference>
<dbReference type="InterPro" id="IPR045988">
    <property type="entry name" value="DUF5944"/>
</dbReference>
<keyword evidence="2" id="KW-1185">Reference proteome</keyword>
<dbReference type="OrthoDB" id="4165694at2"/>
<evidence type="ECO:0000313" key="2">
    <source>
        <dbReference type="Proteomes" id="UP000322634"/>
    </source>
</evidence>
<gene>
    <name evidence="1" type="ORF">FXF65_12985</name>
</gene>
<dbReference type="EMBL" id="VSFF01000005">
    <property type="protein sequence ID" value="TYC15037.1"/>
    <property type="molecule type" value="Genomic_DNA"/>
</dbReference>
<dbReference type="RefSeq" id="WP_148350148.1">
    <property type="nucleotide sequence ID" value="NZ_JBHSBF010000027.1"/>
</dbReference>
<proteinExistence type="predicted"/>
<name>A0A5D0UAB6_9ACTN</name>
<evidence type="ECO:0000313" key="1">
    <source>
        <dbReference type="EMBL" id="TYC15037.1"/>
    </source>
</evidence>
<accession>A0A5D0UAB6</accession>
<dbReference type="Pfam" id="PF19369">
    <property type="entry name" value="DUF5944"/>
    <property type="match status" value="1"/>
</dbReference>
<protein>
    <submittedName>
        <fullName evidence="1">Uncharacterized protein</fullName>
    </submittedName>
</protein>
<comment type="caution">
    <text evidence="1">The sequence shown here is derived from an EMBL/GenBank/DDBJ whole genome shotgun (WGS) entry which is preliminary data.</text>
</comment>
<dbReference type="Proteomes" id="UP000322634">
    <property type="component" value="Unassembled WGS sequence"/>
</dbReference>
<sequence>MVPSFVARPSLSVVRKEDFADTSLIPAAFARHVTSRCLPPDRSPVHCSYAADEAEGGVRLRFSSKVPGLDEPTLLTHRFFFVDRDETRERLHLVTPEEPEVASEVLVLMDGAERDYCHASVYDGENRLLAVHAIVFDQRGRTVPYPFTERYVSPHTLGRADLDEVTDDAGRRALRFTVGLTGLTGPVPIAIAWQSMGRIDRRELTCTPEAPEAHHEIALDANPLLAPGDWVVIAVDEHEGFLAQSLVSVQPAG</sequence>
<organism evidence="1 2">
    <name type="scientific">Actinomadura syzygii</name>
    <dbReference type="NCBI Taxonomy" id="1427538"/>
    <lineage>
        <taxon>Bacteria</taxon>
        <taxon>Bacillati</taxon>
        <taxon>Actinomycetota</taxon>
        <taxon>Actinomycetes</taxon>
        <taxon>Streptosporangiales</taxon>
        <taxon>Thermomonosporaceae</taxon>
        <taxon>Actinomadura</taxon>
    </lineage>
</organism>
<dbReference type="AlphaFoldDB" id="A0A5D0UAB6"/>